<dbReference type="GO" id="GO:0051015">
    <property type="term" value="F:actin filament binding"/>
    <property type="evidence" value="ECO:0007669"/>
    <property type="project" value="TreeGrafter"/>
</dbReference>
<evidence type="ECO:0000313" key="7">
    <source>
        <dbReference type="Proteomes" id="UP000194236"/>
    </source>
</evidence>
<reference evidence="6 7" key="1">
    <citation type="submission" date="2017-03" db="EMBL/GenBank/DDBJ databases">
        <title>Genome Survey of Euroglyphus maynei.</title>
        <authorList>
            <person name="Arlian L.G."/>
            <person name="Morgan M.S."/>
            <person name="Rider S.D."/>
        </authorList>
    </citation>
    <scope>NUCLEOTIDE SEQUENCE [LARGE SCALE GENOMIC DNA]</scope>
    <source>
        <strain evidence="6">Arlian Lab</strain>
        <tissue evidence="6">Whole body</tissue>
    </source>
</reference>
<dbReference type="SUPFAM" id="SSF57716">
    <property type="entry name" value="Glucocorticoid receptor-like (DNA-binding domain)"/>
    <property type="match status" value="1"/>
</dbReference>
<dbReference type="GO" id="GO:0030032">
    <property type="term" value="P:lamellipodium assembly"/>
    <property type="evidence" value="ECO:0007669"/>
    <property type="project" value="TreeGrafter"/>
</dbReference>
<dbReference type="PANTHER" id="PTHR24213:SF17">
    <property type="entry name" value="DEMATIN"/>
    <property type="match status" value="1"/>
</dbReference>
<accession>A0A1Y3BFI1</accession>
<evidence type="ECO:0000256" key="4">
    <source>
        <dbReference type="PROSITE-ProRule" id="PRU00125"/>
    </source>
</evidence>
<dbReference type="PANTHER" id="PTHR24213">
    <property type="entry name" value="ACTIN-BINDING LIM PROTEIN"/>
    <property type="match status" value="1"/>
</dbReference>
<sequence>MKCSNCNEDIDDDDQIVEAISNRTKKFCHLRCFRCNICQQLLIAWDFEKDGILYCAEDYYDKFGERCRHCHHFMTGPVMVIGGEYKFHPECFKCFHCHSIIGDDESYSYVNCQQLFCNNCFQKQSTFDHPIVNRTLTIDEQKPVDLQQKKHDQNNLIQIIDIPPVFNGKKRRIRLALKDCQQQQQSPQNGHHHSH</sequence>
<organism evidence="6 7">
    <name type="scientific">Euroglyphus maynei</name>
    <name type="common">Mayne's house dust mite</name>
    <dbReference type="NCBI Taxonomy" id="6958"/>
    <lineage>
        <taxon>Eukaryota</taxon>
        <taxon>Metazoa</taxon>
        <taxon>Ecdysozoa</taxon>
        <taxon>Arthropoda</taxon>
        <taxon>Chelicerata</taxon>
        <taxon>Arachnida</taxon>
        <taxon>Acari</taxon>
        <taxon>Acariformes</taxon>
        <taxon>Sarcoptiformes</taxon>
        <taxon>Astigmata</taxon>
        <taxon>Psoroptidia</taxon>
        <taxon>Analgoidea</taxon>
        <taxon>Pyroglyphidae</taxon>
        <taxon>Pyroglyphinae</taxon>
        <taxon>Euroglyphus</taxon>
    </lineage>
</organism>
<dbReference type="Gene3D" id="2.10.110.10">
    <property type="entry name" value="Cysteine Rich Protein"/>
    <property type="match status" value="2"/>
</dbReference>
<dbReference type="EMBL" id="MUJZ01028356">
    <property type="protein sequence ID" value="OTF78336.1"/>
    <property type="molecule type" value="Genomic_DNA"/>
</dbReference>
<evidence type="ECO:0000256" key="2">
    <source>
        <dbReference type="ARBA" id="ARBA00022833"/>
    </source>
</evidence>
<proteinExistence type="predicted"/>
<keyword evidence="3 4" id="KW-0440">LIM domain</keyword>
<evidence type="ECO:0000259" key="5">
    <source>
        <dbReference type="PROSITE" id="PS50023"/>
    </source>
</evidence>
<dbReference type="AlphaFoldDB" id="A0A1Y3BFI1"/>
<dbReference type="Proteomes" id="UP000194236">
    <property type="component" value="Unassembled WGS sequence"/>
</dbReference>
<dbReference type="GO" id="GO:0015629">
    <property type="term" value="C:actin cytoskeleton"/>
    <property type="evidence" value="ECO:0007669"/>
    <property type="project" value="TreeGrafter"/>
</dbReference>
<dbReference type="OrthoDB" id="20134at2759"/>
<feature type="non-terminal residue" evidence="6">
    <location>
        <position position="195"/>
    </location>
</feature>
<gene>
    <name evidence="6" type="ORF">BLA29_008075</name>
</gene>
<dbReference type="PROSITE" id="PS50023">
    <property type="entry name" value="LIM_DOMAIN_2"/>
    <property type="match status" value="2"/>
</dbReference>
<name>A0A1Y3BFI1_EURMA</name>
<dbReference type="Pfam" id="PF00412">
    <property type="entry name" value="LIM"/>
    <property type="match status" value="2"/>
</dbReference>
<dbReference type="GO" id="GO:0046872">
    <property type="term" value="F:metal ion binding"/>
    <property type="evidence" value="ECO:0007669"/>
    <property type="project" value="UniProtKB-KW"/>
</dbReference>
<keyword evidence="2 4" id="KW-0862">Zinc</keyword>
<protein>
    <recommendedName>
        <fullName evidence="5">LIM zinc-binding domain-containing protein</fullName>
    </recommendedName>
</protein>
<comment type="caution">
    <text evidence="6">The sequence shown here is derived from an EMBL/GenBank/DDBJ whole genome shotgun (WGS) entry which is preliminary data.</text>
</comment>
<dbReference type="SMART" id="SM00132">
    <property type="entry name" value="LIM"/>
    <property type="match status" value="2"/>
</dbReference>
<keyword evidence="1 4" id="KW-0479">Metal-binding</keyword>
<dbReference type="InterPro" id="IPR051618">
    <property type="entry name" value="Actin-binding_LIM"/>
</dbReference>
<dbReference type="GO" id="GO:0051017">
    <property type="term" value="P:actin filament bundle assembly"/>
    <property type="evidence" value="ECO:0007669"/>
    <property type="project" value="TreeGrafter"/>
</dbReference>
<evidence type="ECO:0000313" key="6">
    <source>
        <dbReference type="EMBL" id="OTF78336.1"/>
    </source>
</evidence>
<dbReference type="GO" id="GO:0005886">
    <property type="term" value="C:plasma membrane"/>
    <property type="evidence" value="ECO:0007669"/>
    <property type="project" value="TreeGrafter"/>
</dbReference>
<evidence type="ECO:0000256" key="3">
    <source>
        <dbReference type="ARBA" id="ARBA00023038"/>
    </source>
</evidence>
<evidence type="ECO:0000256" key="1">
    <source>
        <dbReference type="ARBA" id="ARBA00022723"/>
    </source>
</evidence>
<dbReference type="InterPro" id="IPR001781">
    <property type="entry name" value="Znf_LIM"/>
</dbReference>
<feature type="domain" description="LIM zinc-binding" evidence="5">
    <location>
        <begin position="66"/>
        <end position="127"/>
    </location>
</feature>
<dbReference type="PROSITE" id="PS00478">
    <property type="entry name" value="LIM_DOMAIN_1"/>
    <property type="match status" value="2"/>
</dbReference>
<feature type="domain" description="LIM zinc-binding" evidence="5">
    <location>
        <begin position="1"/>
        <end position="65"/>
    </location>
</feature>
<keyword evidence="7" id="KW-1185">Reference proteome</keyword>